<dbReference type="AlphaFoldDB" id="A0A194AGK3"/>
<evidence type="ECO:0000313" key="2">
    <source>
        <dbReference type="Proteomes" id="UP000095200"/>
    </source>
</evidence>
<comment type="caution">
    <text evidence="1">The sequence shown here is derived from an EMBL/GenBank/DDBJ whole genome shotgun (WGS) entry which is preliminary data.</text>
</comment>
<dbReference type="EMBL" id="BDFE01000015">
    <property type="protein sequence ID" value="GAU08340.1"/>
    <property type="molecule type" value="Genomic_DNA"/>
</dbReference>
<accession>A0A194AGK3</accession>
<organism evidence="1 2">
    <name type="scientific">Desulfoplanes formicivorans</name>
    <dbReference type="NCBI Taxonomy" id="1592317"/>
    <lineage>
        <taxon>Bacteria</taxon>
        <taxon>Pseudomonadati</taxon>
        <taxon>Thermodesulfobacteriota</taxon>
        <taxon>Desulfovibrionia</taxon>
        <taxon>Desulfovibrionales</taxon>
        <taxon>Desulfoplanaceae</taxon>
        <taxon>Desulfoplanes</taxon>
    </lineage>
</organism>
<keyword evidence="2" id="KW-1185">Reference proteome</keyword>
<evidence type="ECO:0000313" key="1">
    <source>
        <dbReference type="EMBL" id="GAU08340.1"/>
    </source>
</evidence>
<name>A0A194AGK3_9BACT</name>
<dbReference type="RefSeq" id="WP_269433409.1">
    <property type="nucleotide sequence ID" value="NZ_BDFE01000015.1"/>
</dbReference>
<reference evidence="2" key="1">
    <citation type="submission" date="2016-06" db="EMBL/GenBank/DDBJ databases">
        <title>Draft genome sequence of Desulfoplanes formicivorans strain Pf12B.</title>
        <authorList>
            <person name="Watanabe M."/>
            <person name="Kojima H."/>
            <person name="Fukui M."/>
        </authorList>
    </citation>
    <scope>NUCLEOTIDE SEQUENCE [LARGE SCALE GENOMIC DNA]</scope>
    <source>
        <strain evidence="2">Pf12B</strain>
    </source>
</reference>
<dbReference type="Proteomes" id="UP000095200">
    <property type="component" value="Unassembled WGS sequence"/>
</dbReference>
<protein>
    <submittedName>
        <fullName evidence="1">Uncharacterized protein</fullName>
    </submittedName>
</protein>
<proteinExistence type="predicted"/>
<gene>
    <name evidence="1" type="ORF">DPF_1046</name>
</gene>
<sequence>MRVIHSEFGLLMPMGIAWTESDTRGLVNMQCMTEAMKGMLL</sequence>